<accession>B4LPM0</accession>
<proteinExistence type="predicted"/>
<dbReference type="AlphaFoldDB" id="B4LPM0"/>
<keyword evidence="2" id="KW-1185">Reference proteome</keyword>
<evidence type="ECO:0000313" key="2">
    <source>
        <dbReference type="Proteomes" id="UP000008792"/>
    </source>
</evidence>
<dbReference type="KEGG" id="dvi:6625369"/>
<organism evidence="1 2">
    <name type="scientific">Drosophila virilis</name>
    <name type="common">Fruit fly</name>
    <dbReference type="NCBI Taxonomy" id="7244"/>
    <lineage>
        <taxon>Eukaryota</taxon>
        <taxon>Metazoa</taxon>
        <taxon>Ecdysozoa</taxon>
        <taxon>Arthropoda</taxon>
        <taxon>Hexapoda</taxon>
        <taxon>Insecta</taxon>
        <taxon>Pterygota</taxon>
        <taxon>Neoptera</taxon>
        <taxon>Endopterygota</taxon>
        <taxon>Diptera</taxon>
        <taxon>Brachycera</taxon>
        <taxon>Muscomorpha</taxon>
        <taxon>Ephydroidea</taxon>
        <taxon>Drosophilidae</taxon>
        <taxon>Drosophila</taxon>
    </lineage>
</organism>
<dbReference type="HOGENOM" id="CLU_2443215_0_0_1"/>
<dbReference type="Proteomes" id="UP000008792">
    <property type="component" value="Unassembled WGS sequence"/>
</dbReference>
<dbReference type="EMBL" id="CH940648">
    <property type="protein sequence ID" value="EDW60258.2"/>
    <property type="molecule type" value="Genomic_DNA"/>
</dbReference>
<sequence>MAPNFLTLIAKRDFTTVASGSSVVNNLLKPIGFELKTAQALITKTRQKRMRELYEREFIQERLEVKQLNRNMNAKKYRYRCTPLGMVLILP</sequence>
<dbReference type="OrthoDB" id="7802791at2759"/>
<gene>
    <name evidence="1" type="primary">Dvir\GJ21380</name>
    <name evidence="1" type="ORF">Dvir_GJ21380</name>
</gene>
<dbReference type="InParanoid" id="B4LPM0"/>
<protein>
    <submittedName>
        <fullName evidence="1">Uncharacterized protein</fullName>
    </submittedName>
</protein>
<dbReference type="eggNOG" id="ENOG502TBIU">
    <property type="taxonomic scope" value="Eukaryota"/>
</dbReference>
<name>B4LPM0_DROVI</name>
<reference evidence="1 2" key="1">
    <citation type="journal article" date="2007" name="Nature">
        <title>Evolution of genes and genomes on the Drosophila phylogeny.</title>
        <authorList>
            <consortium name="Drosophila 12 Genomes Consortium"/>
            <person name="Clark A.G."/>
            <person name="Eisen M.B."/>
            <person name="Smith D.R."/>
            <person name="Bergman C.M."/>
            <person name="Oliver B."/>
            <person name="Markow T.A."/>
            <person name="Kaufman T.C."/>
            <person name="Kellis M."/>
            <person name="Gelbart W."/>
            <person name="Iyer V.N."/>
            <person name="Pollard D.A."/>
            <person name="Sackton T.B."/>
            <person name="Larracuente A.M."/>
            <person name="Singh N.D."/>
            <person name="Abad J.P."/>
            <person name="Abt D.N."/>
            <person name="Adryan B."/>
            <person name="Aguade M."/>
            <person name="Akashi H."/>
            <person name="Anderson W.W."/>
            <person name="Aquadro C.F."/>
            <person name="Ardell D.H."/>
            <person name="Arguello R."/>
            <person name="Artieri C.G."/>
            <person name="Barbash D.A."/>
            <person name="Barker D."/>
            <person name="Barsanti P."/>
            <person name="Batterham P."/>
            <person name="Batzoglou S."/>
            <person name="Begun D."/>
            <person name="Bhutkar A."/>
            <person name="Blanco E."/>
            <person name="Bosak S.A."/>
            <person name="Bradley R.K."/>
            <person name="Brand A.D."/>
            <person name="Brent M.R."/>
            <person name="Brooks A.N."/>
            <person name="Brown R.H."/>
            <person name="Butlin R.K."/>
            <person name="Caggese C."/>
            <person name="Calvi B.R."/>
            <person name="Bernardo de Carvalho A."/>
            <person name="Caspi A."/>
            <person name="Castrezana S."/>
            <person name="Celniker S.E."/>
            <person name="Chang J.L."/>
            <person name="Chapple C."/>
            <person name="Chatterji S."/>
            <person name="Chinwalla A."/>
            <person name="Civetta A."/>
            <person name="Clifton S.W."/>
            <person name="Comeron J.M."/>
            <person name="Costello J.C."/>
            <person name="Coyne J.A."/>
            <person name="Daub J."/>
            <person name="David R.G."/>
            <person name="Delcher A.L."/>
            <person name="Delehaunty K."/>
            <person name="Do C.B."/>
            <person name="Ebling H."/>
            <person name="Edwards K."/>
            <person name="Eickbush T."/>
            <person name="Evans J.D."/>
            <person name="Filipski A."/>
            <person name="Findeiss S."/>
            <person name="Freyhult E."/>
            <person name="Fulton L."/>
            <person name="Fulton R."/>
            <person name="Garcia A.C."/>
            <person name="Gardiner A."/>
            <person name="Garfield D.A."/>
            <person name="Garvin B.E."/>
            <person name="Gibson G."/>
            <person name="Gilbert D."/>
            <person name="Gnerre S."/>
            <person name="Godfrey J."/>
            <person name="Good R."/>
            <person name="Gotea V."/>
            <person name="Gravely B."/>
            <person name="Greenberg A.J."/>
            <person name="Griffiths-Jones S."/>
            <person name="Gross S."/>
            <person name="Guigo R."/>
            <person name="Gustafson E.A."/>
            <person name="Haerty W."/>
            <person name="Hahn M.W."/>
            <person name="Halligan D.L."/>
            <person name="Halpern A.L."/>
            <person name="Halter G.M."/>
            <person name="Han M.V."/>
            <person name="Heger A."/>
            <person name="Hillier L."/>
            <person name="Hinrichs A.S."/>
            <person name="Holmes I."/>
            <person name="Hoskins R.A."/>
            <person name="Hubisz M.J."/>
            <person name="Hultmark D."/>
            <person name="Huntley M.A."/>
            <person name="Jaffe D.B."/>
            <person name="Jagadeeshan S."/>
            <person name="Jeck W.R."/>
            <person name="Johnson J."/>
            <person name="Jones C.D."/>
            <person name="Jordan W.C."/>
            <person name="Karpen G.H."/>
            <person name="Kataoka E."/>
            <person name="Keightley P.D."/>
            <person name="Kheradpour P."/>
            <person name="Kirkness E.F."/>
            <person name="Koerich L.B."/>
            <person name="Kristiansen K."/>
            <person name="Kudrna D."/>
            <person name="Kulathinal R.J."/>
            <person name="Kumar S."/>
            <person name="Kwok R."/>
            <person name="Lander E."/>
            <person name="Langley C.H."/>
            <person name="Lapoint R."/>
            <person name="Lazzaro B.P."/>
            <person name="Lee S.J."/>
            <person name="Levesque L."/>
            <person name="Li R."/>
            <person name="Lin C.F."/>
            <person name="Lin M.F."/>
            <person name="Lindblad-Toh K."/>
            <person name="Llopart A."/>
            <person name="Long M."/>
            <person name="Low L."/>
            <person name="Lozovsky E."/>
            <person name="Lu J."/>
            <person name="Luo M."/>
            <person name="Machado C.A."/>
            <person name="Makalowski W."/>
            <person name="Marzo M."/>
            <person name="Matsuda M."/>
            <person name="Matzkin L."/>
            <person name="McAllister B."/>
            <person name="McBride C.S."/>
            <person name="McKernan B."/>
            <person name="McKernan K."/>
            <person name="Mendez-Lago M."/>
            <person name="Minx P."/>
            <person name="Mollenhauer M.U."/>
            <person name="Montooth K."/>
            <person name="Mount S.M."/>
            <person name="Mu X."/>
            <person name="Myers E."/>
            <person name="Negre B."/>
            <person name="Newfeld S."/>
            <person name="Nielsen R."/>
            <person name="Noor M.A."/>
            <person name="O'Grady P."/>
            <person name="Pachter L."/>
            <person name="Papaceit M."/>
            <person name="Parisi M.J."/>
            <person name="Parisi M."/>
            <person name="Parts L."/>
            <person name="Pedersen J.S."/>
            <person name="Pesole G."/>
            <person name="Phillippy A.M."/>
            <person name="Ponting C.P."/>
            <person name="Pop M."/>
            <person name="Porcelli D."/>
            <person name="Powell J.R."/>
            <person name="Prohaska S."/>
            <person name="Pruitt K."/>
            <person name="Puig M."/>
            <person name="Quesneville H."/>
            <person name="Ram K.R."/>
            <person name="Rand D."/>
            <person name="Rasmussen M.D."/>
            <person name="Reed L.K."/>
            <person name="Reenan R."/>
            <person name="Reily A."/>
            <person name="Remington K.A."/>
            <person name="Rieger T.T."/>
            <person name="Ritchie M.G."/>
            <person name="Robin C."/>
            <person name="Rogers Y.H."/>
            <person name="Rohde C."/>
            <person name="Rozas J."/>
            <person name="Rubenfield M.J."/>
            <person name="Ruiz A."/>
            <person name="Russo S."/>
            <person name="Salzberg S.L."/>
            <person name="Sanchez-Gracia A."/>
            <person name="Saranga D.J."/>
            <person name="Sato H."/>
            <person name="Schaeffer S.W."/>
            <person name="Schatz M.C."/>
            <person name="Schlenke T."/>
            <person name="Schwartz R."/>
            <person name="Segarra C."/>
            <person name="Singh R.S."/>
            <person name="Sirot L."/>
            <person name="Sirota M."/>
            <person name="Sisneros N.B."/>
            <person name="Smith C.D."/>
            <person name="Smith T.F."/>
            <person name="Spieth J."/>
            <person name="Stage D.E."/>
            <person name="Stark A."/>
            <person name="Stephan W."/>
            <person name="Strausberg R.L."/>
            <person name="Strempel S."/>
            <person name="Sturgill D."/>
            <person name="Sutton G."/>
            <person name="Sutton G.G."/>
            <person name="Tao W."/>
            <person name="Teichmann S."/>
            <person name="Tobari Y.N."/>
            <person name="Tomimura Y."/>
            <person name="Tsolas J.M."/>
            <person name="Valente V.L."/>
            <person name="Venter E."/>
            <person name="Venter J.C."/>
            <person name="Vicario S."/>
            <person name="Vieira F.G."/>
            <person name="Vilella A.J."/>
            <person name="Villasante A."/>
            <person name="Walenz B."/>
            <person name="Wang J."/>
            <person name="Wasserman M."/>
            <person name="Watts T."/>
            <person name="Wilson D."/>
            <person name="Wilson R.K."/>
            <person name="Wing R.A."/>
            <person name="Wolfner M.F."/>
            <person name="Wong A."/>
            <person name="Wong G.K."/>
            <person name="Wu C.I."/>
            <person name="Wu G."/>
            <person name="Yamamoto D."/>
            <person name="Yang H.P."/>
            <person name="Yang S.P."/>
            <person name="Yorke J.A."/>
            <person name="Yoshida K."/>
            <person name="Zdobnov E."/>
            <person name="Zhang P."/>
            <person name="Zhang Y."/>
            <person name="Zimin A.V."/>
            <person name="Baldwin J."/>
            <person name="Abdouelleil A."/>
            <person name="Abdulkadir J."/>
            <person name="Abebe A."/>
            <person name="Abera B."/>
            <person name="Abreu J."/>
            <person name="Acer S.C."/>
            <person name="Aftuck L."/>
            <person name="Alexander A."/>
            <person name="An P."/>
            <person name="Anderson E."/>
            <person name="Anderson S."/>
            <person name="Arachi H."/>
            <person name="Azer M."/>
            <person name="Bachantsang P."/>
            <person name="Barry A."/>
            <person name="Bayul T."/>
            <person name="Berlin A."/>
            <person name="Bessette D."/>
            <person name="Bloom T."/>
            <person name="Blye J."/>
            <person name="Boguslavskiy L."/>
            <person name="Bonnet C."/>
            <person name="Boukhgalter B."/>
            <person name="Bourzgui I."/>
            <person name="Brown A."/>
            <person name="Cahill P."/>
            <person name="Channer S."/>
            <person name="Cheshatsang Y."/>
            <person name="Chuda L."/>
            <person name="Citroen M."/>
            <person name="Collymore A."/>
            <person name="Cooke P."/>
            <person name="Costello M."/>
            <person name="D'Aco K."/>
            <person name="Daza R."/>
            <person name="De Haan G."/>
            <person name="DeGray S."/>
            <person name="DeMaso C."/>
            <person name="Dhargay N."/>
            <person name="Dooley K."/>
            <person name="Dooley E."/>
            <person name="Doricent M."/>
            <person name="Dorje P."/>
            <person name="Dorjee K."/>
            <person name="Dupes A."/>
            <person name="Elong R."/>
            <person name="Falk J."/>
            <person name="Farina A."/>
            <person name="Faro S."/>
            <person name="Ferguson D."/>
            <person name="Fisher S."/>
            <person name="Foley C.D."/>
            <person name="Franke A."/>
            <person name="Friedrich D."/>
            <person name="Gadbois L."/>
            <person name="Gearin G."/>
            <person name="Gearin C.R."/>
            <person name="Giannoukos G."/>
            <person name="Goode T."/>
            <person name="Graham J."/>
            <person name="Grandbois E."/>
            <person name="Grewal S."/>
            <person name="Gyaltsen K."/>
            <person name="Hafez N."/>
            <person name="Hagos B."/>
            <person name="Hall J."/>
            <person name="Henson C."/>
            <person name="Hollinger A."/>
            <person name="Honan T."/>
            <person name="Huard M.D."/>
            <person name="Hughes L."/>
            <person name="Hurhula B."/>
            <person name="Husby M.E."/>
            <person name="Kamat A."/>
            <person name="Kanga B."/>
            <person name="Kashin S."/>
            <person name="Khazanovich D."/>
            <person name="Kisner P."/>
            <person name="Lance K."/>
            <person name="Lara M."/>
            <person name="Lee W."/>
            <person name="Lennon N."/>
            <person name="Letendre F."/>
            <person name="LeVine R."/>
            <person name="Lipovsky A."/>
            <person name="Liu X."/>
            <person name="Liu J."/>
            <person name="Liu S."/>
            <person name="Lokyitsang T."/>
            <person name="Lokyitsang Y."/>
            <person name="Lubonja R."/>
            <person name="Lui A."/>
            <person name="MacDonald P."/>
            <person name="Magnisalis V."/>
            <person name="Maru K."/>
            <person name="Matthews C."/>
            <person name="McCusker W."/>
            <person name="McDonough S."/>
            <person name="Mehta T."/>
            <person name="Meldrim J."/>
            <person name="Meneus L."/>
            <person name="Mihai O."/>
            <person name="Mihalev A."/>
            <person name="Mihova T."/>
            <person name="Mittelman R."/>
            <person name="Mlenga V."/>
            <person name="Montmayeur A."/>
            <person name="Mulrain L."/>
            <person name="Navidi A."/>
            <person name="Naylor J."/>
            <person name="Negash T."/>
            <person name="Nguyen T."/>
            <person name="Nguyen N."/>
            <person name="Nicol R."/>
            <person name="Norbu C."/>
            <person name="Norbu N."/>
            <person name="Novod N."/>
            <person name="O'Neill B."/>
            <person name="Osman S."/>
            <person name="Markiewicz E."/>
            <person name="Oyono O.L."/>
            <person name="Patti C."/>
            <person name="Phunkhang P."/>
            <person name="Pierre F."/>
            <person name="Priest M."/>
            <person name="Raghuraman S."/>
            <person name="Rege F."/>
            <person name="Reyes R."/>
            <person name="Rise C."/>
            <person name="Rogov P."/>
            <person name="Ross K."/>
            <person name="Ryan E."/>
            <person name="Settipalli S."/>
            <person name="Shea T."/>
            <person name="Sherpa N."/>
            <person name="Shi L."/>
            <person name="Shih D."/>
            <person name="Sparrow T."/>
            <person name="Spaulding J."/>
            <person name="Stalker J."/>
            <person name="Stange-Thomann N."/>
            <person name="Stavropoulos S."/>
            <person name="Stone C."/>
            <person name="Strader C."/>
            <person name="Tesfaye S."/>
            <person name="Thomson T."/>
            <person name="Thoulutsang Y."/>
            <person name="Thoulutsang D."/>
            <person name="Topham K."/>
            <person name="Topping I."/>
            <person name="Tsamla T."/>
            <person name="Vassiliev H."/>
            <person name="Vo A."/>
            <person name="Wangchuk T."/>
            <person name="Wangdi T."/>
            <person name="Weiand M."/>
            <person name="Wilkinson J."/>
            <person name="Wilson A."/>
            <person name="Yadav S."/>
            <person name="Young G."/>
            <person name="Yu Q."/>
            <person name="Zembek L."/>
            <person name="Zhong D."/>
            <person name="Zimmer A."/>
            <person name="Zwirko Z."/>
            <person name="Jaffe D.B."/>
            <person name="Alvarez P."/>
            <person name="Brockman W."/>
            <person name="Butler J."/>
            <person name="Chin C."/>
            <person name="Gnerre S."/>
            <person name="Grabherr M."/>
            <person name="Kleber M."/>
            <person name="Mauceli E."/>
            <person name="MacCallum I."/>
        </authorList>
    </citation>
    <scope>NUCLEOTIDE SEQUENCE [LARGE SCALE GENOMIC DNA]</scope>
    <source>
        <strain evidence="2">Tucson 15010-1051.87</strain>
    </source>
</reference>
<evidence type="ECO:0000313" key="1">
    <source>
        <dbReference type="EMBL" id="EDW60258.2"/>
    </source>
</evidence>